<evidence type="ECO:0000256" key="4">
    <source>
        <dbReference type="ARBA" id="ARBA00011160"/>
    </source>
</evidence>
<evidence type="ECO:0000256" key="12">
    <source>
        <dbReference type="PIRNR" id="PIRNR003097"/>
    </source>
</evidence>
<keyword evidence="8 13" id="KW-0812">Transmembrane</keyword>
<evidence type="ECO:0000313" key="17">
    <source>
        <dbReference type="Proteomes" id="UP001500618"/>
    </source>
</evidence>
<dbReference type="EMBL" id="BAAANY010000014">
    <property type="protein sequence ID" value="GAA1686721.1"/>
    <property type="molecule type" value="Genomic_DNA"/>
</dbReference>
<comment type="subcellular location">
    <subcellularLocation>
        <location evidence="2">Cell membrane</location>
        <topology evidence="2">Multi-pass membrane protein</topology>
    </subcellularLocation>
</comment>
<accession>A0ABP4TEI6</accession>
<dbReference type="Pfam" id="PF18075">
    <property type="entry name" value="FtsX_ECD"/>
    <property type="match status" value="1"/>
</dbReference>
<evidence type="ECO:0000256" key="8">
    <source>
        <dbReference type="ARBA" id="ARBA00022692"/>
    </source>
</evidence>
<evidence type="ECO:0000256" key="5">
    <source>
        <dbReference type="ARBA" id="ARBA00021907"/>
    </source>
</evidence>
<evidence type="ECO:0000256" key="11">
    <source>
        <dbReference type="ARBA" id="ARBA00023306"/>
    </source>
</evidence>
<dbReference type="InterPro" id="IPR004513">
    <property type="entry name" value="FtsX"/>
</dbReference>
<reference evidence="17" key="1">
    <citation type="journal article" date="2019" name="Int. J. Syst. Evol. Microbiol.">
        <title>The Global Catalogue of Microorganisms (GCM) 10K type strain sequencing project: providing services to taxonomists for standard genome sequencing and annotation.</title>
        <authorList>
            <consortium name="The Broad Institute Genomics Platform"/>
            <consortium name="The Broad Institute Genome Sequencing Center for Infectious Disease"/>
            <person name="Wu L."/>
            <person name="Ma J."/>
        </authorList>
    </citation>
    <scope>NUCLEOTIDE SEQUENCE [LARGE SCALE GENOMIC DNA]</scope>
    <source>
        <strain evidence="17">JCM 14718</strain>
    </source>
</reference>
<evidence type="ECO:0000259" key="15">
    <source>
        <dbReference type="Pfam" id="PF18075"/>
    </source>
</evidence>
<comment type="subunit">
    <text evidence="4">Forms a membrane-associated complex with FtsE.</text>
</comment>
<protein>
    <recommendedName>
        <fullName evidence="5 12">Cell division protein FtsX</fullName>
    </recommendedName>
</protein>
<comment type="function">
    <text evidence="1">Part of the ABC transporter FtsEX involved in cellular division.</text>
</comment>
<evidence type="ECO:0000259" key="14">
    <source>
        <dbReference type="Pfam" id="PF02687"/>
    </source>
</evidence>
<organism evidence="16 17">
    <name type="scientific">Fodinicola feengrottensis</name>
    <dbReference type="NCBI Taxonomy" id="435914"/>
    <lineage>
        <taxon>Bacteria</taxon>
        <taxon>Bacillati</taxon>
        <taxon>Actinomycetota</taxon>
        <taxon>Actinomycetes</taxon>
        <taxon>Mycobacteriales</taxon>
        <taxon>Fodinicola</taxon>
    </lineage>
</organism>
<keyword evidence="17" id="KW-1185">Reference proteome</keyword>
<evidence type="ECO:0000256" key="7">
    <source>
        <dbReference type="ARBA" id="ARBA00022618"/>
    </source>
</evidence>
<dbReference type="PANTHER" id="PTHR47755">
    <property type="entry name" value="CELL DIVISION PROTEIN FTSX"/>
    <property type="match status" value="1"/>
</dbReference>
<evidence type="ECO:0000256" key="1">
    <source>
        <dbReference type="ARBA" id="ARBA00003552"/>
    </source>
</evidence>
<dbReference type="NCBIfam" id="NF038346">
    <property type="entry name" value="FtsX_actino"/>
    <property type="match status" value="1"/>
</dbReference>
<dbReference type="InterPro" id="IPR047929">
    <property type="entry name" value="FtsX_actino"/>
</dbReference>
<dbReference type="Gene3D" id="3.30.70.3040">
    <property type="match status" value="1"/>
</dbReference>
<evidence type="ECO:0000256" key="9">
    <source>
        <dbReference type="ARBA" id="ARBA00022989"/>
    </source>
</evidence>
<comment type="caution">
    <text evidence="16">The sequence shown here is derived from an EMBL/GenBank/DDBJ whole genome shotgun (WGS) entry which is preliminary data.</text>
</comment>
<dbReference type="RefSeq" id="WP_344311772.1">
    <property type="nucleotide sequence ID" value="NZ_BAAANY010000014.1"/>
</dbReference>
<feature type="domain" description="ABC3 transporter permease C-terminal" evidence="14">
    <location>
        <begin position="171"/>
        <end position="289"/>
    </location>
</feature>
<evidence type="ECO:0000256" key="13">
    <source>
        <dbReference type="SAM" id="Phobius"/>
    </source>
</evidence>
<feature type="transmembrane region" description="Helical" evidence="13">
    <location>
        <begin position="21"/>
        <end position="43"/>
    </location>
</feature>
<evidence type="ECO:0000256" key="2">
    <source>
        <dbReference type="ARBA" id="ARBA00004651"/>
    </source>
</evidence>
<dbReference type="PANTHER" id="PTHR47755:SF1">
    <property type="entry name" value="CELL DIVISION PROTEIN FTSX"/>
    <property type="match status" value="1"/>
</dbReference>
<feature type="domain" description="FtsX extracellular" evidence="15">
    <location>
        <begin position="56"/>
        <end position="148"/>
    </location>
</feature>
<gene>
    <name evidence="16" type="primary">ftsX</name>
    <name evidence="16" type="ORF">GCM10009765_40300</name>
</gene>
<feature type="transmembrane region" description="Helical" evidence="13">
    <location>
        <begin position="214"/>
        <end position="241"/>
    </location>
</feature>
<dbReference type="InterPro" id="IPR003838">
    <property type="entry name" value="ABC3_permease_C"/>
</dbReference>
<dbReference type="Proteomes" id="UP001500618">
    <property type="component" value="Unassembled WGS sequence"/>
</dbReference>
<keyword evidence="6 12" id="KW-1003">Cell membrane</keyword>
<proteinExistence type="inferred from homology"/>
<feature type="transmembrane region" description="Helical" evidence="13">
    <location>
        <begin position="261"/>
        <end position="287"/>
    </location>
</feature>
<evidence type="ECO:0000256" key="3">
    <source>
        <dbReference type="ARBA" id="ARBA00007379"/>
    </source>
</evidence>
<keyword evidence="10 12" id="KW-0472">Membrane</keyword>
<evidence type="ECO:0000256" key="6">
    <source>
        <dbReference type="ARBA" id="ARBA00022475"/>
    </source>
</evidence>
<name>A0ABP4TEI6_9ACTN</name>
<dbReference type="Pfam" id="PF02687">
    <property type="entry name" value="FtsX"/>
    <property type="match status" value="1"/>
</dbReference>
<sequence length="293" mass="32046">MRAKFVLSEVGVGLFRNVTMTIAMVLTTAISLALLGAGGLIYAQVGEMQDYFYTKLEVSIFVKDSITADQRSALDSALRGDPLVSTVTHETKADAYARFREQFKDSPELVANVGPDTLPESYRVKLKDPTQYQAAAAKYVKFVGVDQVVDQRKLVQKLFDVLDTFRNAALLVAFVQGIAALLLIGNTIQVAAYSRRREVSVMRLVGASNWYIQLPFVLEAALAGLAGAVIGWLTLLGAKFLLVDRLLDSGTFVGVIPTWDILSMVNVLGIMILVGVLLAAVAGWFTLRFQIKY</sequence>
<keyword evidence="11 12" id="KW-0131">Cell cycle</keyword>
<feature type="transmembrane region" description="Helical" evidence="13">
    <location>
        <begin position="168"/>
        <end position="193"/>
    </location>
</feature>
<keyword evidence="7 12" id="KW-0132">Cell division</keyword>
<comment type="similarity">
    <text evidence="3 12">Belongs to the ABC-4 integral membrane protein family. FtsX subfamily.</text>
</comment>
<evidence type="ECO:0000313" key="16">
    <source>
        <dbReference type="EMBL" id="GAA1686721.1"/>
    </source>
</evidence>
<dbReference type="PIRSF" id="PIRSF003097">
    <property type="entry name" value="FtsX"/>
    <property type="match status" value="1"/>
</dbReference>
<keyword evidence="9 13" id="KW-1133">Transmembrane helix</keyword>
<dbReference type="InterPro" id="IPR040690">
    <property type="entry name" value="FtsX_ECD"/>
</dbReference>
<evidence type="ECO:0000256" key="10">
    <source>
        <dbReference type="ARBA" id="ARBA00023136"/>
    </source>
</evidence>